<evidence type="ECO:0000313" key="10">
    <source>
        <dbReference type="Proteomes" id="UP000827721"/>
    </source>
</evidence>
<dbReference type="Pfam" id="PF00249">
    <property type="entry name" value="Myb_DNA-binding"/>
    <property type="match status" value="1"/>
</dbReference>
<evidence type="ECO:0000256" key="7">
    <source>
        <dbReference type="SAM" id="MobiDB-lite"/>
    </source>
</evidence>
<gene>
    <name evidence="9" type="ORF">JRO89_XS12G0157400</name>
</gene>
<protein>
    <recommendedName>
        <fullName evidence="8">HTH myb-type domain-containing protein</fullName>
    </recommendedName>
</protein>
<dbReference type="Gene3D" id="1.10.10.60">
    <property type="entry name" value="Homeodomain-like"/>
    <property type="match status" value="1"/>
</dbReference>
<evidence type="ECO:0000256" key="4">
    <source>
        <dbReference type="ARBA" id="ARBA00023054"/>
    </source>
</evidence>
<evidence type="ECO:0000256" key="2">
    <source>
        <dbReference type="ARBA" id="ARBA00006783"/>
    </source>
</evidence>
<sequence>MQDMEPTMLLSDIIASRLEELASAFCFTNHQSYTDIQLDKLDVATKTTSSTSSSGDPINLSESEHDTLKPHLSSRDCNGSFKFDQSSCGNFLGNNEHVLQDQNKLLKKSNKRIKWTQDLHKQFVECVNRLGGAEKATPKAILKLMKSNELTIYHVKSHLQKYRSEKYKLEPLQEKPEEGVCTSDISQLYMKIGKQIREALQMQLDVQKHLHHQLEIQQNLQILMEEQGKQVKIMLEKQQIKKRNEIT</sequence>
<dbReference type="Pfam" id="PF14379">
    <property type="entry name" value="Myb_CC_LHEQLE"/>
    <property type="match status" value="1"/>
</dbReference>
<dbReference type="NCBIfam" id="TIGR01557">
    <property type="entry name" value="myb_SHAQKYF"/>
    <property type="match status" value="1"/>
</dbReference>
<keyword evidence="6" id="KW-0539">Nucleus</keyword>
<keyword evidence="10" id="KW-1185">Reference proteome</keyword>
<name>A0ABQ8HCR4_9ROSI</name>
<evidence type="ECO:0000256" key="3">
    <source>
        <dbReference type="ARBA" id="ARBA00023015"/>
    </source>
</evidence>
<dbReference type="SUPFAM" id="SSF46689">
    <property type="entry name" value="Homeodomain-like"/>
    <property type="match status" value="1"/>
</dbReference>
<evidence type="ECO:0000256" key="1">
    <source>
        <dbReference type="ARBA" id="ARBA00004123"/>
    </source>
</evidence>
<dbReference type="Proteomes" id="UP000827721">
    <property type="component" value="Unassembled WGS sequence"/>
</dbReference>
<keyword evidence="5" id="KW-0804">Transcription</keyword>
<feature type="domain" description="HTH myb-type" evidence="8">
    <location>
        <begin position="107"/>
        <end position="167"/>
    </location>
</feature>
<keyword evidence="4" id="KW-0175">Coiled coil</keyword>
<dbReference type="InterPro" id="IPR046955">
    <property type="entry name" value="PHR1-like"/>
</dbReference>
<comment type="caution">
    <text evidence="9">The sequence shown here is derived from an EMBL/GenBank/DDBJ whole genome shotgun (WGS) entry which is preliminary data.</text>
</comment>
<dbReference type="PANTHER" id="PTHR31499">
    <property type="entry name" value="MYB FAMILY TRANSCRIPTION FACTOR PHL11"/>
    <property type="match status" value="1"/>
</dbReference>
<evidence type="ECO:0000313" key="9">
    <source>
        <dbReference type="EMBL" id="KAH7554293.1"/>
    </source>
</evidence>
<dbReference type="PANTHER" id="PTHR31499:SF85">
    <property type="entry name" value="TRANSCRIPTION FACTOR MYB-RELATED FAMILY"/>
    <property type="match status" value="1"/>
</dbReference>
<organism evidence="9 10">
    <name type="scientific">Xanthoceras sorbifolium</name>
    <dbReference type="NCBI Taxonomy" id="99658"/>
    <lineage>
        <taxon>Eukaryota</taxon>
        <taxon>Viridiplantae</taxon>
        <taxon>Streptophyta</taxon>
        <taxon>Embryophyta</taxon>
        <taxon>Tracheophyta</taxon>
        <taxon>Spermatophyta</taxon>
        <taxon>Magnoliopsida</taxon>
        <taxon>eudicotyledons</taxon>
        <taxon>Gunneridae</taxon>
        <taxon>Pentapetalae</taxon>
        <taxon>rosids</taxon>
        <taxon>malvids</taxon>
        <taxon>Sapindales</taxon>
        <taxon>Sapindaceae</taxon>
        <taxon>Xanthoceroideae</taxon>
        <taxon>Xanthoceras</taxon>
    </lineage>
</organism>
<evidence type="ECO:0000259" key="8">
    <source>
        <dbReference type="PROSITE" id="PS51294"/>
    </source>
</evidence>
<comment type="similarity">
    <text evidence="2">Belongs to the MYB-CC family.</text>
</comment>
<reference evidence="9 10" key="1">
    <citation type="submission" date="2021-02" db="EMBL/GenBank/DDBJ databases">
        <title>Plant Genome Project.</title>
        <authorList>
            <person name="Zhang R.-G."/>
        </authorList>
    </citation>
    <scope>NUCLEOTIDE SEQUENCE [LARGE SCALE GENOMIC DNA]</scope>
    <source>
        <tissue evidence="9">Leaves</tissue>
    </source>
</reference>
<evidence type="ECO:0000256" key="6">
    <source>
        <dbReference type="ARBA" id="ARBA00023242"/>
    </source>
</evidence>
<dbReference type="InterPro" id="IPR009057">
    <property type="entry name" value="Homeodomain-like_sf"/>
</dbReference>
<feature type="region of interest" description="Disordered" evidence="7">
    <location>
        <begin position="47"/>
        <end position="71"/>
    </location>
</feature>
<dbReference type="InterPro" id="IPR001005">
    <property type="entry name" value="SANT/Myb"/>
</dbReference>
<accession>A0ABQ8HCR4</accession>
<dbReference type="InterPro" id="IPR017930">
    <property type="entry name" value="Myb_dom"/>
</dbReference>
<evidence type="ECO:0000256" key="5">
    <source>
        <dbReference type="ARBA" id="ARBA00023163"/>
    </source>
</evidence>
<dbReference type="EMBL" id="JAFEMO010000012">
    <property type="protein sequence ID" value="KAH7554293.1"/>
    <property type="molecule type" value="Genomic_DNA"/>
</dbReference>
<dbReference type="InterPro" id="IPR006447">
    <property type="entry name" value="Myb_dom_plants"/>
</dbReference>
<comment type="subcellular location">
    <subcellularLocation>
        <location evidence="1">Nucleus</location>
    </subcellularLocation>
</comment>
<proteinExistence type="inferred from homology"/>
<keyword evidence="3" id="KW-0805">Transcription regulation</keyword>
<dbReference type="PROSITE" id="PS51294">
    <property type="entry name" value="HTH_MYB"/>
    <property type="match status" value="1"/>
</dbReference>
<dbReference type="InterPro" id="IPR025756">
    <property type="entry name" value="Myb_CC_LHEQLE"/>
</dbReference>